<feature type="signal peptide" evidence="1">
    <location>
        <begin position="1"/>
        <end position="19"/>
    </location>
</feature>
<gene>
    <name evidence="2" type="ORF">PHPALM_17980</name>
</gene>
<name>A0A2P4XL30_9STRA</name>
<protein>
    <submittedName>
        <fullName evidence="2">Autotransporter domain outer membrane protein</fullName>
    </submittedName>
</protein>
<accession>A0A2P4XL30</accession>
<dbReference type="OrthoDB" id="288590at2759"/>
<evidence type="ECO:0000313" key="2">
    <source>
        <dbReference type="EMBL" id="POM66199.1"/>
    </source>
</evidence>
<sequence length="201" mass="22620">MASVRTLLLSLQLVSLVSISTQHCSQLRIPPANVEYVMLHIDSFNSVEDTGNFVCESFGVPKYRCNNVKKEVLETLTEMAQLAIRESVVNVSLDRSLAYDIWKFDDVTQEKVKVSEPIVVYPEQPLLDTVAEYCKRFKLDNQSCENVAGSIGDLVERDWGCDDPDTSTDEGKEFVEIPLLLDQQEHQIKVDTSSDGTRKSV</sequence>
<feature type="chain" id="PRO_5015157329" evidence="1">
    <location>
        <begin position="20"/>
        <end position="201"/>
    </location>
</feature>
<organism evidence="2 3">
    <name type="scientific">Phytophthora palmivora</name>
    <dbReference type="NCBI Taxonomy" id="4796"/>
    <lineage>
        <taxon>Eukaryota</taxon>
        <taxon>Sar</taxon>
        <taxon>Stramenopiles</taxon>
        <taxon>Oomycota</taxon>
        <taxon>Peronosporomycetes</taxon>
        <taxon>Peronosporales</taxon>
        <taxon>Peronosporaceae</taxon>
        <taxon>Phytophthora</taxon>
    </lineage>
</organism>
<comment type="caution">
    <text evidence="2">The sequence shown here is derived from an EMBL/GenBank/DDBJ whole genome shotgun (WGS) entry which is preliminary data.</text>
</comment>
<keyword evidence="3" id="KW-1185">Reference proteome</keyword>
<keyword evidence="1" id="KW-0732">Signal</keyword>
<evidence type="ECO:0000256" key="1">
    <source>
        <dbReference type="SAM" id="SignalP"/>
    </source>
</evidence>
<evidence type="ECO:0000313" key="3">
    <source>
        <dbReference type="Proteomes" id="UP000237271"/>
    </source>
</evidence>
<dbReference type="EMBL" id="NCKW01009703">
    <property type="protein sequence ID" value="POM66199.1"/>
    <property type="molecule type" value="Genomic_DNA"/>
</dbReference>
<dbReference type="Proteomes" id="UP000237271">
    <property type="component" value="Unassembled WGS sequence"/>
</dbReference>
<reference evidence="2 3" key="1">
    <citation type="journal article" date="2017" name="Genome Biol. Evol.">
        <title>Phytophthora megakarya and P. palmivora, closely related causal agents of cacao black pod rot, underwent increases in genome sizes and gene numbers by different mechanisms.</title>
        <authorList>
            <person name="Ali S.S."/>
            <person name="Shao J."/>
            <person name="Lary D.J."/>
            <person name="Kronmiller B."/>
            <person name="Shen D."/>
            <person name="Strem M.D."/>
            <person name="Amoako-Attah I."/>
            <person name="Akrofi A.Y."/>
            <person name="Begoude B.A."/>
            <person name="Ten Hoopen G.M."/>
            <person name="Coulibaly K."/>
            <person name="Kebe B.I."/>
            <person name="Melnick R.L."/>
            <person name="Guiltinan M.J."/>
            <person name="Tyler B.M."/>
            <person name="Meinhardt L.W."/>
            <person name="Bailey B.A."/>
        </authorList>
    </citation>
    <scope>NUCLEOTIDE SEQUENCE [LARGE SCALE GENOMIC DNA]</scope>
    <source>
        <strain evidence="3">sbr112.9</strain>
    </source>
</reference>
<dbReference type="AlphaFoldDB" id="A0A2P4XL30"/>
<proteinExistence type="predicted"/>